<feature type="domain" description="ABC transmembrane type-1" evidence="8">
    <location>
        <begin position="42"/>
        <end position="232"/>
    </location>
</feature>
<sequence>MLSSSLSTLANIQRMPPRWFAQPLLFDNYAKVFTYIPFARMLLNSVEITVLATFGTLLSCSMAGYSFARLRYPGRDFIFMILLSTMMIPYVVVLIPHFIIFKTFHWIDTHLPLVVPAFLGGAFGTFLFRQFFRTLPPELDDAARMDGCGPFGIYLNIALPLSKPAIATMAIFSFQANWNSFIAPLIYINSMAKMPVTLGLAFFRGPTGDEWNLFMAASLMAVIPTIVLFVAAQDYFVRGVVLSGI</sequence>
<evidence type="ECO:0000259" key="8">
    <source>
        <dbReference type="PROSITE" id="PS50928"/>
    </source>
</evidence>
<dbReference type="CDD" id="cd06261">
    <property type="entry name" value="TM_PBP2"/>
    <property type="match status" value="1"/>
</dbReference>
<dbReference type="AlphaFoldDB" id="X1VGY9"/>
<evidence type="ECO:0000256" key="6">
    <source>
        <dbReference type="ARBA" id="ARBA00023136"/>
    </source>
</evidence>
<feature type="transmembrane region" description="Helical" evidence="7">
    <location>
        <begin position="77"/>
        <end position="101"/>
    </location>
</feature>
<dbReference type="EMBL" id="BARW01031192">
    <property type="protein sequence ID" value="GAJ14006.1"/>
    <property type="molecule type" value="Genomic_DNA"/>
</dbReference>
<keyword evidence="6 7" id="KW-0472">Membrane</keyword>
<dbReference type="PANTHER" id="PTHR43744">
    <property type="entry name" value="ABC TRANSPORTER PERMEASE PROTEIN MG189-RELATED-RELATED"/>
    <property type="match status" value="1"/>
</dbReference>
<feature type="transmembrane region" description="Helical" evidence="7">
    <location>
        <begin position="153"/>
        <end position="175"/>
    </location>
</feature>
<keyword evidence="3" id="KW-1003">Cell membrane</keyword>
<evidence type="ECO:0000256" key="7">
    <source>
        <dbReference type="SAM" id="Phobius"/>
    </source>
</evidence>
<organism evidence="9">
    <name type="scientific">marine sediment metagenome</name>
    <dbReference type="NCBI Taxonomy" id="412755"/>
    <lineage>
        <taxon>unclassified sequences</taxon>
        <taxon>metagenomes</taxon>
        <taxon>ecological metagenomes</taxon>
    </lineage>
</organism>
<gene>
    <name evidence="9" type="ORF">S12H4_49677</name>
</gene>
<dbReference type="Gene3D" id="1.10.3720.10">
    <property type="entry name" value="MetI-like"/>
    <property type="match status" value="1"/>
</dbReference>
<dbReference type="Pfam" id="PF00528">
    <property type="entry name" value="BPD_transp_1"/>
    <property type="match status" value="1"/>
</dbReference>
<feature type="transmembrane region" description="Helical" evidence="7">
    <location>
        <begin position="213"/>
        <end position="232"/>
    </location>
</feature>
<protein>
    <recommendedName>
        <fullName evidence="8">ABC transmembrane type-1 domain-containing protein</fullName>
    </recommendedName>
</protein>
<keyword evidence="5 7" id="KW-1133">Transmembrane helix</keyword>
<evidence type="ECO:0000256" key="3">
    <source>
        <dbReference type="ARBA" id="ARBA00022475"/>
    </source>
</evidence>
<dbReference type="SUPFAM" id="SSF161098">
    <property type="entry name" value="MetI-like"/>
    <property type="match status" value="1"/>
</dbReference>
<reference evidence="9" key="1">
    <citation type="journal article" date="2014" name="Front. Microbiol.">
        <title>High frequency of phylogenetically diverse reductive dehalogenase-homologous genes in deep subseafloor sedimentary metagenomes.</title>
        <authorList>
            <person name="Kawai M."/>
            <person name="Futagami T."/>
            <person name="Toyoda A."/>
            <person name="Takaki Y."/>
            <person name="Nishi S."/>
            <person name="Hori S."/>
            <person name="Arai W."/>
            <person name="Tsubouchi T."/>
            <person name="Morono Y."/>
            <person name="Uchiyama I."/>
            <person name="Ito T."/>
            <person name="Fujiyama A."/>
            <person name="Inagaki F."/>
            <person name="Takami H."/>
        </authorList>
    </citation>
    <scope>NUCLEOTIDE SEQUENCE</scope>
    <source>
        <strain evidence="9">Expedition CK06-06</strain>
    </source>
</reference>
<dbReference type="InterPro" id="IPR035906">
    <property type="entry name" value="MetI-like_sf"/>
</dbReference>
<proteinExistence type="predicted"/>
<dbReference type="GO" id="GO:0055085">
    <property type="term" value="P:transmembrane transport"/>
    <property type="evidence" value="ECO:0007669"/>
    <property type="project" value="InterPro"/>
</dbReference>
<name>X1VGY9_9ZZZZ</name>
<dbReference type="GO" id="GO:0005886">
    <property type="term" value="C:plasma membrane"/>
    <property type="evidence" value="ECO:0007669"/>
    <property type="project" value="UniProtKB-SubCell"/>
</dbReference>
<keyword evidence="2" id="KW-0813">Transport</keyword>
<dbReference type="InterPro" id="IPR000515">
    <property type="entry name" value="MetI-like"/>
</dbReference>
<evidence type="ECO:0000313" key="9">
    <source>
        <dbReference type="EMBL" id="GAJ14006.1"/>
    </source>
</evidence>
<comment type="caution">
    <text evidence="9">The sequence shown here is derived from an EMBL/GenBank/DDBJ whole genome shotgun (WGS) entry which is preliminary data.</text>
</comment>
<feature type="non-terminal residue" evidence="9">
    <location>
        <position position="245"/>
    </location>
</feature>
<evidence type="ECO:0000256" key="4">
    <source>
        <dbReference type="ARBA" id="ARBA00022692"/>
    </source>
</evidence>
<dbReference type="PANTHER" id="PTHR43744:SF12">
    <property type="entry name" value="ABC TRANSPORTER PERMEASE PROTEIN MG189-RELATED"/>
    <property type="match status" value="1"/>
</dbReference>
<comment type="subcellular location">
    <subcellularLocation>
        <location evidence="1">Cell membrane</location>
        <topology evidence="1">Multi-pass membrane protein</topology>
    </subcellularLocation>
</comment>
<feature type="transmembrane region" description="Helical" evidence="7">
    <location>
        <begin position="48"/>
        <end position="65"/>
    </location>
</feature>
<evidence type="ECO:0000256" key="1">
    <source>
        <dbReference type="ARBA" id="ARBA00004651"/>
    </source>
</evidence>
<feature type="transmembrane region" description="Helical" evidence="7">
    <location>
        <begin position="181"/>
        <end position="201"/>
    </location>
</feature>
<evidence type="ECO:0000256" key="2">
    <source>
        <dbReference type="ARBA" id="ARBA00022448"/>
    </source>
</evidence>
<dbReference type="PROSITE" id="PS50928">
    <property type="entry name" value="ABC_TM1"/>
    <property type="match status" value="1"/>
</dbReference>
<evidence type="ECO:0000256" key="5">
    <source>
        <dbReference type="ARBA" id="ARBA00022989"/>
    </source>
</evidence>
<accession>X1VGY9</accession>
<feature type="transmembrane region" description="Helical" evidence="7">
    <location>
        <begin position="113"/>
        <end position="132"/>
    </location>
</feature>
<keyword evidence="4 7" id="KW-0812">Transmembrane</keyword>